<keyword evidence="6" id="KW-0408">Iron</keyword>
<dbReference type="PROSITE" id="PS51384">
    <property type="entry name" value="FAD_FR"/>
    <property type="match status" value="1"/>
</dbReference>
<dbReference type="PRINTS" id="PR00409">
    <property type="entry name" value="PHDIOXRDTASE"/>
</dbReference>
<reference evidence="10 11" key="1">
    <citation type="submission" date="2019-02" db="EMBL/GenBank/DDBJ databases">
        <title>Genomic Encyclopedia of Type Strains, Phase IV (KMG-IV): sequencing the most valuable type-strain genomes for metagenomic binning, comparative biology and taxonomic classification.</title>
        <authorList>
            <person name="Goeker M."/>
        </authorList>
    </citation>
    <scope>NUCLEOTIDE SEQUENCE [LARGE SCALE GENOMIC DNA]</scope>
    <source>
        <strain evidence="10 11">DSM 45622</strain>
    </source>
</reference>
<evidence type="ECO:0000259" key="8">
    <source>
        <dbReference type="PROSITE" id="PS51085"/>
    </source>
</evidence>
<feature type="domain" description="FAD-binding FR-type" evidence="9">
    <location>
        <begin position="9"/>
        <end position="111"/>
    </location>
</feature>
<protein>
    <submittedName>
        <fullName evidence="10">Ferredoxin-NADP reductase</fullName>
    </submittedName>
</protein>
<dbReference type="GO" id="GO:0051537">
    <property type="term" value="F:2 iron, 2 sulfur cluster binding"/>
    <property type="evidence" value="ECO:0007669"/>
    <property type="project" value="UniProtKB-KW"/>
</dbReference>
<dbReference type="Gene3D" id="3.10.20.30">
    <property type="match status" value="1"/>
</dbReference>
<dbReference type="SUPFAM" id="SSF63380">
    <property type="entry name" value="Riboflavin synthase domain-like"/>
    <property type="match status" value="1"/>
</dbReference>
<dbReference type="Pfam" id="PF00111">
    <property type="entry name" value="Fer2"/>
    <property type="match status" value="1"/>
</dbReference>
<dbReference type="Proteomes" id="UP000293638">
    <property type="component" value="Unassembled WGS sequence"/>
</dbReference>
<evidence type="ECO:0000256" key="4">
    <source>
        <dbReference type="ARBA" id="ARBA00022723"/>
    </source>
</evidence>
<dbReference type="PROSITE" id="PS51085">
    <property type="entry name" value="2FE2S_FER_2"/>
    <property type="match status" value="1"/>
</dbReference>
<dbReference type="PROSITE" id="PS00197">
    <property type="entry name" value="2FE2S_FER_1"/>
    <property type="match status" value="1"/>
</dbReference>
<keyword evidence="2" id="KW-0285">Flavoprotein</keyword>
<dbReference type="PANTHER" id="PTHR47354:SF1">
    <property type="entry name" value="CARNITINE MONOOXYGENASE REDUCTASE SUBUNIT"/>
    <property type="match status" value="1"/>
</dbReference>
<dbReference type="InterPro" id="IPR017938">
    <property type="entry name" value="Riboflavin_synthase-like_b-brl"/>
</dbReference>
<organism evidence="10 11">
    <name type="scientific">Motilibacter rhizosphaerae</name>
    <dbReference type="NCBI Taxonomy" id="598652"/>
    <lineage>
        <taxon>Bacteria</taxon>
        <taxon>Bacillati</taxon>
        <taxon>Actinomycetota</taxon>
        <taxon>Actinomycetes</taxon>
        <taxon>Motilibacterales</taxon>
        <taxon>Motilibacteraceae</taxon>
        <taxon>Motilibacter</taxon>
    </lineage>
</organism>
<dbReference type="SUPFAM" id="SSF52343">
    <property type="entry name" value="Ferredoxin reductase-like, C-terminal NADP-linked domain"/>
    <property type="match status" value="1"/>
</dbReference>
<proteinExistence type="predicted"/>
<dbReference type="InterPro" id="IPR036010">
    <property type="entry name" value="2Fe-2S_ferredoxin-like_sf"/>
</dbReference>
<evidence type="ECO:0000256" key="3">
    <source>
        <dbReference type="ARBA" id="ARBA00022714"/>
    </source>
</evidence>
<comment type="cofactor">
    <cofactor evidence="1">
        <name>FAD</name>
        <dbReference type="ChEBI" id="CHEBI:57692"/>
    </cofactor>
</comment>
<dbReference type="AlphaFoldDB" id="A0A4Q7NFK5"/>
<keyword evidence="4" id="KW-0479">Metal-binding</keyword>
<keyword evidence="7" id="KW-0411">Iron-sulfur</keyword>
<evidence type="ECO:0000256" key="6">
    <source>
        <dbReference type="ARBA" id="ARBA00023004"/>
    </source>
</evidence>
<evidence type="ECO:0000313" key="11">
    <source>
        <dbReference type="Proteomes" id="UP000293638"/>
    </source>
</evidence>
<dbReference type="GO" id="GO:0046872">
    <property type="term" value="F:metal ion binding"/>
    <property type="evidence" value="ECO:0007669"/>
    <property type="project" value="UniProtKB-KW"/>
</dbReference>
<name>A0A4Q7NFK5_9ACTN</name>
<feature type="domain" description="2Fe-2S ferredoxin-type" evidence="8">
    <location>
        <begin position="239"/>
        <end position="324"/>
    </location>
</feature>
<dbReference type="GO" id="GO:0016491">
    <property type="term" value="F:oxidoreductase activity"/>
    <property type="evidence" value="ECO:0007669"/>
    <property type="project" value="UniProtKB-KW"/>
</dbReference>
<gene>
    <name evidence="10" type="ORF">EV189_3082</name>
</gene>
<evidence type="ECO:0000259" key="9">
    <source>
        <dbReference type="PROSITE" id="PS51384"/>
    </source>
</evidence>
<dbReference type="CDD" id="cd06185">
    <property type="entry name" value="PDR_like"/>
    <property type="match status" value="1"/>
</dbReference>
<dbReference type="InterPro" id="IPR006058">
    <property type="entry name" value="2Fe2S_fd_BS"/>
</dbReference>
<evidence type="ECO:0000256" key="7">
    <source>
        <dbReference type="ARBA" id="ARBA00023014"/>
    </source>
</evidence>
<dbReference type="InterPro" id="IPR050415">
    <property type="entry name" value="MRET"/>
</dbReference>
<dbReference type="EMBL" id="SGXD01000004">
    <property type="protein sequence ID" value="RZS82687.1"/>
    <property type="molecule type" value="Genomic_DNA"/>
</dbReference>
<keyword evidence="5" id="KW-0560">Oxidoreductase</keyword>
<evidence type="ECO:0000256" key="2">
    <source>
        <dbReference type="ARBA" id="ARBA00022630"/>
    </source>
</evidence>
<dbReference type="SUPFAM" id="SSF54292">
    <property type="entry name" value="2Fe-2S ferredoxin-like"/>
    <property type="match status" value="1"/>
</dbReference>
<dbReference type="CDD" id="cd00207">
    <property type="entry name" value="fer2"/>
    <property type="match status" value="1"/>
</dbReference>
<evidence type="ECO:0000313" key="10">
    <source>
        <dbReference type="EMBL" id="RZS82687.1"/>
    </source>
</evidence>
<dbReference type="PANTHER" id="PTHR47354">
    <property type="entry name" value="NADH OXIDOREDUCTASE HCR"/>
    <property type="match status" value="1"/>
</dbReference>
<dbReference type="InterPro" id="IPR012675">
    <property type="entry name" value="Beta-grasp_dom_sf"/>
</dbReference>
<accession>A0A4Q7NFK5</accession>
<dbReference type="InterPro" id="IPR017927">
    <property type="entry name" value="FAD-bd_FR_type"/>
</dbReference>
<keyword evidence="11" id="KW-1185">Reference proteome</keyword>
<evidence type="ECO:0000256" key="5">
    <source>
        <dbReference type="ARBA" id="ARBA00023002"/>
    </source>
</evidence>
<evidence type="ECO:0000256" key="1">
    <source>
        <dbReference type="ARBA" id="ARBA00001974"/>
    </source>
</evidence>
<sequence>MAVMSFFSDVERDLVVDARTELAQGVVALDLVAHNGRDLPAWTPGSHVDVVLAPGTERQYSLCGNEDDRSRWRIAVLREDAGRGGSLALHDDVRVGQRLRVRGPRNHFGFTAAAGTAYRFVAGGIGITPLRAMVLRAHAAGAEWTLDYAGRSRATMAFAGELATAYPERVRLHPADEGRRLDLDALLGEPQPGTEVYACGPARLVDAVEQRMAGWPATALHVERFTAKEFGEPVWPGPFEVELALTGATVTVEPGESVLEAALAAGAVVLSSCRVGTCGTCETPVLEGDVEHRDSVLTLAEQADSAVMMVCVSRSAGPRLVLDL</sequence>
<dbReference type="InterPro" id="IPR039261">
    <property type="entry name" value="FNR_nucleotide-bd"/>
</dbReference>
<comment type="caution">
    <text evidence="10">The sequence shown here is derived from an EMBL/GenBank/DDBJ whole genome shotgun (WGS) entry which is preliminary data.</text>
</comment>
<dbReference type="InterPro" id="IPR001041">
    <property type="entry name" value="2Fe-2S_ferredoxin-type"/>
</dbReference>
<dbReference type="Gene3D" id="2.40.30.10">
    <property type="entry name" value="Translation factors"/>
    <property type="match status" value="1"/>
</dbReference>
<keyword evidence="3" id="KW-0001">2Fe-2S</keyword>
<dbReference type="Gene3D" id="3.40.50.80">
    <property type="entry name" value="Nucleotide-binding domain of ferredoxin-NADP reductase (FNR) module"/>
    <property type="match status" value="1"/>
</dbReference>